<evidence type="ECO:0000256" key="2">
    <source>
        <dbReference type="ARBA" id="ARBA00022692"/>
    </source>
</evidence>
<dbReference type="SUPFAM" id="SSF161098">
    <property type="entry name" value="MetI-like"/>
    <property type="match status" value="1"/>
</dbReference>
<keyword evidence="8" id="KW-1185">Reference proteome</keyword>
<feature type="transmembrane region" description="Helical" evidence="5">
    <location>
        <begin position="190"/>
        <end position="213"/>
    </location>
</feature>
<evidence type="ECO:0000313" key="7">
    <source>
        <dbReference type="EMBL" id="ABO09296.1"/>
    </source>
</evidence>
<dbReference type="OrthoDB" id="28038at2157"/>
<dbReference type="InterPro" id="IPR000515">
    <property type="entry name" value="MetI-like"/>
</dbReference>
<organism evidence="7 8">
    <name type="scientific">Pyrobaculum calidifontis (strain DSM 21063 / JCM 11548 / VA1)</name>
    <dbReference type="NCBI Taxonomy" id="410359"/>
    <lineage>
        <taxon>Archaea</taxon>
        <taxon>Thermoproteota</taxon>
        <taxon>Thermoprotei</taxon>
        <taxon>Thermoproteales</taxon>
        <taxon>Thermoproteaceae</taxon>
        <taxon>Pyrobaculum</taxon>
    </lineage>
</organism>
<dbReference type="AlphaFoldDB" id="A3MXC9"/>
<dbReference type="InterPro" id="IPR035906">
    <property type="entry name" value="MetI-like_sf"/>
</dbReference>
<dbReference type="GO" id="GO:0016020">
    <property type="term" value="C:membrane"/>
    <property type="evidence" value="ECO:0007669"/>
    <property type="project" value="UniProtKB-SubCell"/>
</dbReference>
<accession>A3MXC9</accession>
<evidence type="ECO:0000256" key="3">
    <source>
        <dbReference type="ARBA" id="ARBA00022989"/>
    </source>
</evidence>
<gene>
    <name evidence="7" type="ordered locus">Pcal_1880</name>
</gene>
<comment type="subcellular location">
    <subcellularLocation>
        <location evidence="1">Membrane</location>
        <topology evidence="1">Multi-pass membrane protein</topology>
    </subcellularLocation>
</comment>
<evidence type="ECO:0000313" key="8">
    <source>
        <dbReference type="Proteomes" id="UP000001431"/>
    </source>
</evidence>
<dbReference type="EMBL" id="CP000561">
    <property type="protein sequence ID" value="ABO09296.1"/>
    <property type="molecule type" value="Genomic_DNA"/>
</dbReference>
<feature type="transmembrane region" description="Helical" evidence="5">
    <location>
        <begin position="241"/>
        <end position="259"/>
    </location>
</feature>
<dbReference type="Proteomes" id="UP000001431">
    <property type="component" value="Chromosome"/>
</dbReference>
<evidence type="ECO:0000256" key="4">
    <source>
        <dbReference type="ARBA" id="ARBA00023136"/>
    </source>
</evidence>
<keyword evidence="4 5" id="KW-0472">Membrane</keyword>
<dbReference type="CDD" id="cd06261">
    <property type="entry name" value="TM_PBP2"/>
    <property type="match status" value="1"/>
</dbReference>
<protein>
    <submittedName>
        <fullName evidence="7">Phosphate ABC transporter membrane protein 2, PhoT family</fullName>
    </submittedName>
</protein>
<dbReference type="STRING" id="410359.Pcal_1880"/>
<dbReference type="PANTHER" id="PTHR42922:SF1">
    <property type="entry name" value="PHOSPHATE TRANSPORT SYSTEM PERMEASE PROTEIN PSTA"/>
    <property type="match status" value="1"/>
</dbReference>
<dbReference type="HOGENOM" id="CLU_033621_2_0_2"/>
<name>A3MXC9_PYRCJ</name>
<evidence type="ECO:0000256" key="5">
    <source>
        <dbReference type="SAM" id="Phobius"/>
    </source>
</evidence>
<dbReference type="GeneID" id="4909695"/>
<dbReference type="RefSeq" id="WP_011850554.1">
    <property type="nucleotide sequence ID" value="NC_009073.1"/>
</dbReference>
<evidence type="ECO:0000259" key="6">
    <source>
        <dbReference type="PROSITE" id="PS50928"/>
    </source>
</evidence>
<keyword evidence="3 5" id="KW-1133">Transmembrane helix</keyword>
<dbReference type="InterPro" id="IPR051408">
    <property type="entry name" value="Phosphate_transprt_permease"/>
</dbReference>
<dbReference type="GO" id="GO:0055085">
    <property type="term" value="P:transmembrane transport"/>
    <property type="evidence" value="ECO:0007669"/>
    <property type="project" value="InterPro"/>
</dbReference>
<dbReference type="eggNOG" id="arCOG00168">
    <property type="taxonomic scope" value="Archaea"/>
</dbReference>
<feature type="transmembrane region" description="Helical" evidence="5">
    <location>
        <begin position="158"/>
        <end position="184"/>
    </location>
</feature>
<feature type="domain" description="ABC transmembrane type-1" evidence="6">
    <location>
        <begin position="119"/>
        <end position="327"/>
    </location>
</feature>
<feature type="transmembrane region" description="Helical" evidence="5">
    <location>
        <begin position="37"/>
        <end position="57"/>
    </location>
</feature>
<dbReference type="Gene3D" id="1.10.3720.10">
    <property type="entry name" value="MetI-like"/>
    <property type="match status" value="1"/>
</dbReference>
<feature type="transmembrane region" description="Helical" evidence="5">
    <location>
        <begin position="308"/>
        <end position="330"/>
    </location>
</feature>
<dbReference type="PROSITE" id="PS50928">
    <property type="entry name" value="ABC_TM1"/>
    <property type="match status" value="1"/>
</dbReference>
<feature type="transmembrane region" description="Helical" evidence="5">
    <location>
        <begin position="123"/>
        <end position="146"/>
    </location>
</feature>
<reference evidence="7" key="1">
    <citation type="submission" date="2007-02" db="EMBL/GenBank/DDBJ databases">
        <title>Complete sequence of Pyrobaculum calidifontis JCM 11548.</title>
        <authorList>
            <consortium name="US DOE Joint Genome Institute"/>
            <person name="Copeland A."/>
            <person name="Lucas S."/>
            <person name="Lapidus A."/>
            <person name="Barry K."/>
            <person name="Glavina del Rio T."/>
            <person name="Dalin E."/>
            <person name="Tice H."/>
            <person name="Pitluck S."/>
            <person name="Chain P."/>
            <person name="Malfatti S."/>
            <person name="Shin M."/>
            <person name="Vergez L."/>
            <person name="Schmutz J."/>
            <person name="Larimer F."/>
            <person name="Land M."/>
            <person name="Hauser L."/>
            <person name="Kyrpides N."/>
            <person name="Mikhailova N."/>
            <person name="Cozen A.E."/>
            <person name="Fitz-Gibbon S.T."/>
            <person name="House C.H."/>
            <person name="Saltikov C."/>
            <person name="Lowe T.M."/>
            <person name="Richardson P."/>
        </authorList>
    </citation>
    <scope>NUCLEOTIDE SEQUENCE [LARGE SCALE GENOMIC DNA]</scope>
    <source>
        <strain evidence="7">JCM 11548</strain>
    </source>
</reference>
<feature type="transmembrane region" description="Helical" evidence="5">
    <location>
        <begin position="64"/>
        <end position="86"/>
    </location>
</feature>
<sequence>MIQALFYAGALLAGLLLSALAAALLGDPTLGGLRLSHVLYAATVAVVALGAAGPRVLRNTLSIAVAIAGVLGGAALVYIFLAQVLYVGTAMAVKHGGLAFLWNIPPTPSDEAGGIGPALLGTLYMTAIGALFGFLIGFPVGVYLGEFRRELAAKVARIGVNVLVEFPTITIGLLVYALLSLLGIRPFSGYAGALALAIIMIPYVALFTAAAYASIPQAVKEAAYAVTGSLYKTLFVVMRKVAARAILAAFLLGTAKIAGETAPLLFTAFGNDYYTSEIFGVDLGQPTGSLTLLIYYMAQTPYTVQNEVAWGAAAVLLWIILAIFAAARLAQRSA</sequence>
<evidence type="ECO:0000256" key="1">
    <source>
        <dbReference type="ARBA" id="ARBA00004141"/>
    </source>
</evidence>
<dbReference type="KEGG" id="pcl:Pcal_1880"/>
<keyword evidence="2 5" id="KW-0812">Transmembrane</keyword>
<proteinExistence type="predicted"/>
<dbReference type="PANTHER" id="PTHR42922">
    <property type="entry name" value="PHOSPHATE TRANSPORT SYSTEM PERMEASE PROTEIN PSTA"/>
    <property type="match status" value="1"/>
</dbReference>